<reference evidence="1" key="1">
    <citation type="submission" date="2018-05" db="EMBL/GenBank/DDBJ databases">
        <authorList>
            <person name="Ashton P.M."/>
            <person name="Dallman T."/>
            <person name="Nair S."/>
            <person name="De Pinna E."/>
            <person name="Peters T."/>
            <person name="Grant K."/>
        </authorList>
    </citation>
    <scope>NUCLEOTIDE SEQUENCE [LARGE SCALE GENOMIC DNA]</scope>
    <source>
        <strain evidence="1">127535</strain>
    </source>
</reference>
<dbReference type="Proteomes" id="UP000839895">
    <property type="component" value="Unassembled WGS sequence"/>
</dbReference>
<sequence>MIIKYTDKDILLMRQQRVQRIVDFIAQEYTADEINQAGEALWLTMQLICGPDQAASIVRQSTSVS</sequence>
<name>A0A5V6ND14_SALET</name>
<protein>
    <submittedName>
        <fullName evidence="1">Uncharacterized protein</fullName>
    </submittedName>
</protein>
<comment type="caution">
    <text evidence="1">The sequence shown here is derived from an EMBL/GenBank/DDBJ whole genome shotgun (WGS) entry which is preliminary data.</text>
</comment>
<gene>
    <name evidence="1" type="ORF">DLM27_12690</name>
</gene>
<dbReference type="EMBL" id="AAHDIV010000010">
    <property type="protein sequence ID" value="EBU8134563.1"/>
    <property type="molecule type" value="Genomic_DNA"/>
</dbReference>
<dbReference type="AlphaFoldDB" id="A0A5V6ND14"/>
<proteinExistence type="predicted"/>
<evidence type="ECO:0000313" key="1">
    <source>
        <dbReference type="EMBL" id="EBU8134563.1"/>
    </source>
</evidence>
<organism evidence="1">
    <name type="scientific">Salmonella enterica subsp. enterica serovar Poona</name>
    <dbReference type="NCBI Taxonomy" id="436295"/>
    <lineage>
        <taxon>Bacteria</taxon>
        <taxon>Pseudomonadati</taxon>
        <taxon>Pseudomonadota</taxon>
        <taxon>Gammaproteobacteria</taxon>
        <taxon>Enterobacterales</taxon>
        <taxon>Enterobacteriaceae</taxon>
        <taxon>Salmonella</taxon>
    </lineage>
</organism>
<accession>A0A5V6ND14</accession>